<name>A0ABQ1LGR8_9BACT</name>
<dbReference type="InterPro" id="IPR012338">
    <property type="entry name" value="Beta-lactam/transpept-like"/>
</dbReference>
<evidence type="ECO:0000313" key="3">
    <source>
        <dbReference type="Proteomes" id="UP000636010"/>
    </source>
</evidence>
<evidence type="ECO:0000259" key="1">
    <source>
        <dbReference type="Pfam" id="PF00144"/>
    </source>
</evidence>
<organism evidence="2 3">
    <name type="scientific">Marivirga lumbricoides</name>
    <dbReference type="NCBI Taxonomy" id="1046115"/>
    <lineage>
        <taxon>Bacteria</taxon>
        <taxon>Pseudomonadati</taxon>
        <taxon>Bacteroidota</taxon>
        <taxon>Cytophagia</taxon>
        <taxon>Cytophagales</taxon>
        <taxon>Marivirgaceae</taxon>
        <taxon>Marivirga</taxon>
    </lineage>
</organism>
<dbReference type="EMBL" id="BMEC01000002">
    <property type="protein sequence ID" value="GGC23650.1"/>
    <property type="molecule type" value="Genomic_DNA"/>
</dbReference>
<dbReference type="PANTHER" id="PTHR46825">
    <property type="entry name" value="D-ALANYL-D-ALANINE-CARBOXYPEPTIDASE/ENDOPEPTIDASE AMPH"/>
    <property type="match status" value="1"/>
</dbReference>
<gene>
    <name evidence="2" type="ORF">GCM10011506_06150</name>
</gene>
<sequence>MDSLFNAIEREDQGMGSVAILKNSELIYNKSYGYSDFEKQKKAEAKTIYRIGSISKTFTATLVMLAVEDGSVKLDDPLANFYPQFPNSKKITIEHLLRHQSGLYNFTNSPEYASYMNEPLSKEEVLRKLMTGGFNFAPGEKLEYSNTGYVLLSYILEDIYKKPYEQILTDKITRPLKLDKIKFGHSINAKAGEAYSYQKQKQWEKLPETYTGIPMGAGAVVSNAEQLSKFFNALFSGKIVSDSSLQKMKQLENNVGIGLFPIPFGNKMALGHNGGIDGFQSVSVYFPEENISFTILHNAVAYPINSILIGMLSIYFNIPYKIPSFKAVEVSAEELEALTGIYSSESFPLKITISAEGNQLMAQATGQPSFPLTAETKKVFKFDAAGLKITFNPEEEELQLEQMNKVFILTKEK</sequence>
<accession>A0ABQ1LGR8</accession>
<dbReference type="Gene3D" id="3.40.710.10">
    <property type="entry name" value="DD-peptidase/beta-lactamase superfamily"/>
    <property type="match status" value="1"/>
</dbReference>
<keyword evidence="2" id="KW-0121">Carboxypeptidase</keyword>
<comment type="caution">
    <text evidence="2">The sequence shown here is derived from an EMBL/GenBank/DDBJ whole genome shotgun (WGS) entry which is preliminary data.</text>
</comment>
<evidence type="ECO:0000313" key="2">
    <source>
        <dbReference type="EMBL" id="GGC23650.1"/>
    </source>
</evidence>
<keyword evidence="2" id="KW-0378">Hydrolase</keyword>
<dbReference type="InterPro" id="IPR001466">
    <property type="entry name" value="Beta-lactam-related"/>
</dbReference>
<dbReference type="GO" id="GO:0004180">
    <property type="term" value="F:carboxypeptidase activity"/>
    <property type="evidence" value="ECO:0007669"/>
    <property type="project" value="UniProtKB-KW"/>
</dbReference>
<dbReference type="Pfam" id="PF00144">
    <property type="entry name" value="Beta-lactamase"/>
    <property type="match status" value="1"/>
</dbReference>
<keyword evidence="2" id="KW-0645">Protease</keyword>
<dbReference type="PANTHER" id="PTHR46825:SF9">
    <property type="entry name" value="BETA-LACTAMASE-RELATED DOMAIN-CONTAINING PROTEIN"/>
    <property type="match status" value="1"/>
</dbReference>
<dbReference type="Proteomes" id="UP000636010">
    <property type="component" value="Unassembled WGS sequence"/>
</dbReference>
<dbReference type="InterPro" id="IPR050491">
    <property type="entry name" value="AmpC-like"/>
</dbReference>
<keyword evidence="3" id="KW-1185">Reference proteome</keyword>
<dbReference type="SUPFAM" id="SSF56601">
    <property type="entry name" value="beta-lactamase/transpeptidase-like"/>
    <property type="match status" value="1"/>
</dbReference>
<feature type="domain" description="Beta-lactamase-related" evidence="1">
    <location>
        <begin position="16"/>
        <end position="299"/>
    </location>
</feature>
<proteinExistence type="predicted"/>
<protein>
    <submittedName>
        <fullName evidence="2">D-Ala-D-Ala carboxypeptidase</fullName>
    </submittedName>
</protein>
<reference evidence="3" key="1">
    <citation type="journal article" date="2019" name="Int. J. Syst. Evol. Microbiol.">
        <title>The Global Catalogue of Microorganisms (GCM) 10K type strain sequencing project: providing services to taxonomists for standard genome sequencing and annotation.</title>
        <authorList>
            <consortium name="The Broad Institute Genomics Platform"/>
            <consortium name="The Broad Institute Genome Sequencing Center for Infectious Disease"/>
            <person name="Wu L."/>
            <person name="Ma J."/>
        </authorList>
    </citation>
    <scope>NUCLEOTIDE SEQUENCE [LARGE SCALE GENOMIC DNA]</scope>
    <source>
        <strain evidence="3">CGMCC 1.10832</strain>
    </source>
</reference>